<keyword evidence="5" id="KW-0067">ATP-binding</keyword>
<evidence type="ECO:0000259" key="6">
    <source>
        <dbReference type="PROSITE" id="PS50011"/>
    </source>
</evidence>
<dbReference type="Pfam" id="PF00069">
    <property type="entry name" value="Pkinase"/>
    <property type="match status" value="1"/>
</dbReference>
<dbReference type="FunFam" id="1.10.510.10:FF:000465">
    <property type="entry name" value="Non-specific serine/threonine protein kinase"/>
    <property type="match status" value="1"/>
</dbReference>
<dbReference type="Gene3D" id="3.30.200.20">
    <property type="entry name" value="Phosphorylase Kinase, domain 1"/>
    <property type="match status" value="1"/>
</dbReference>
<feature type="domain" description="Protein kinase" evidence="6">
    <location>
        <begin position="150"/>
        <end position="427"/>
    </location>
</feature>
<dbReference type="PANTHER" id="PTHR24353:SF37">
    <property type="entry name" value="CAMP-DEPENDENT PROTEIN KINASE CATALYTIC SUBUNIT PRKX"/>
    <property type="match status" value="1"/>
</dbReference>
<dbReference type="CDD" id="cd05123">
    <property type="entry name" value="STKc_AGC"/>
    <property type="match status" value="1"/>
</dbReference>
<dbReference type="InterPro" id="IPR000719">
    <property type="entry name" value="Prot_kinase_dom"/>
</dbReference>
<dbReference type="SMART" id="SM00220">
    <property type="entry name" value="S_TKc"/>
    <property type="match status" value="1"/>
</dbReference>
<evidence type="ECO:0000313" key="9">
    <source>
        <dbReference type="Proteomes" id="UP000039865"/>
    </source>
</evidence>
<sequence>MFVITNESFFLLRKNSFNEQIVLRRRSLFRNTVLHYLKAAYLRWAPKNVPVFGINQSLINSVLTLKEDFINGELKQLPDSTVRFAKYIKNDNYIQLILASEDLPIDNFNPKSLLDDIINQESSEIWGEAHSFQLLYARDANHKDSKLTDFEVKNLIGKGSISNVYLLRRKSDGQPFAMKCIQKDVVLEEDLYSSTKLEKDLLIRVQLLFINLAIQIKSPFFVNLHYAFISQTKILFIMNFVRGGDLLMHLLNMGTFTEQMTKFMIAQLALALGYLHSNGVLYRDLKLENILINHDGNFAQSNIYQGYVSLVDFGISKKLEKKERTFSIRGTPEYMAPEILSKGGHSFPVDWWALGTLAYEMVIGQAPFYEDDQSLMFRKIMRQNVRFPKDMDLSIEYKDFIYRLLHKDPAQRLGNNGFEEVIQHPFFQDIDFEQLELKTLKAPYIPELTEDPFDVSNFEQELTQRTTFQDGHLSIAKASKLMQRQSAFKNF</sequence>
<keyword evidence="9" id="KW-1185">Reference proteome</keyword>
<keyword evidence="1" id="KW-0723">Serine/threonine-protein kinase</keyword>
<evidence type="ECO:0000259" key="7">
    <source>
        <dbReference type="PROSITE" id="PS51285"/>
    </source>
</evidence>
<evidence type="ECO:0000313" key="8">
    <source>
        <dbReference type="EMBL" id="CDW72781.1"/>
    </source>
</evidence>
<dbReference type="PROSITE" id="PS50011">
    <property type="entry name" value="PROTEIN_KINASE_DOM"/>
    <property type="match status" value="1"/>
</dbReference>
<evidence type="ECO:0000256" key="3">
    <source>
        <dbReference type="ARBA" id="ARBA00022741"/>
    </source>
</evidence>
<name>A0A077ZWG0_STYLE</name>
<evidence type="ECO:0000256" key="2">
    <source>
        <dbReference type="ARBA" id="ARBA00022679"/>
    </source>
</evidence>
<gene>
    <name evidence="8" type="primary">Contig5557.g5944</name>
    <name evidence="8" type="ORF">STYLEM_1745</name>
</gene>
<evidence type="ECO:0000256" key="1">
    <source>
        <dbReference type="ARBA" id="ARBA00022527"/>
    </source>
</evidence>
<dbReference type="GO" id="GO:0004691">
    <property type="term" value="F:cAMP-dependent protein kinase activity"/>
    <property type="evidence" value="ECO:0007669"/>
    <property type="project" value="TreeGrafter"/>
</dbReference>
<organism evidence="8 9">
    <name type="scientific">Stylonychia lemnae</name>
    <name type="common">Ciliate</name>
    <dbReference type="NCBI Taxonomy" id="5949"/>
    <lineage>
        <taxon>Eukaryota</taxon>
        <taxon>Sar</taxon>
        <taxon>Alveolata</taxon>
        <taxon>Ciliophora</taxon>
        <taxon>Intramacronucleata</taxon>
        <taxon>Spirotrichea</taxon>
        <taxon>Stichotrichia</taxon>
        <taxon>Sporadotrichida</taxon>
        <taxon>Oxytrichidae</taxon>
        <taxon>Stylonychinae</taxon>
        <taxon>Stylonychia</taxon>
    </lineage>
</organism>
<proteinExistence type="predicted"/>
<dbReference type="Gene3D" id="1.10.510.10">
    <property type="entry name" value="Transferase(Phosphotransferase) domain 1"/>
    <property type="match status" value="1"/>
</dbReference>
<dbReference type="Proteomes" id="UP000039865">
    <property type="component" value="Unassembled WGS sequence"/>
</dbReference>
<dbReference type="InterPro" id="IPR008271">
    <property type="entry name" value="Ser/Thr_kinase_AS"/>
</dbReference>
<keyword evidence="2" id="KW-0808">Transferase</keyword>
<feature type="domain" description="AGC-kinase C-terminal" evidence="7">
    <location>
        <begin position="428"/>
        <end position="491"/>
    </location>
</feature>
<protein>
    <submittedName>
        <fullName evidence="8">Protein kinase domain containing protein</fullName>
    </submittedName>
</protein>
<dbReference type="PROSITE" id="PS00108">
    <property type="entry name" value="PROTEIN_KINASE_ST"/>
    <property type="match status" value="1"/>
</dbReference>
<dbReference type="PANTHER" id="PTHR24353">
    <property type="entry name" value="CYCLIC NUCLEOTIDE-DEPENDENT PROTEIN KINASE"/>
    <property type="match status" value="1"/>
</dbReference>
<accession>A0A077ZWG0</accession>
<dbReference type="AlphaFoldDB" id="A0A077ZWG0"/>
<dbReference type="GO" id="GO:0005952">
    <property type="term" value="C:cAMP-dependent protein kinase complex"/>
    <property type="evidence" value="ECO:0007669"/>
    <property type="project" value="TreeGrafter"/>
</dbReference>
<reference evidence="8 9" key="1">
    <citation type="submission" date="2014-06" db="EMBL/GenBank/DDBJ databases">
        <authorList>
            <person name="Swart Estienne"/>
        </authorList>
    </citation>
    <scope>NUCLEOTIDE SEQUENCE [LARGE SCALE GENOMIC DNA]</scope>
    <source>
        <strain evidence="8 9">130c</strain>
    </source>
</reference>
<dbReference type="SMART" id="SM00133">
    <property type="entry name" value="S_TK_X"/>
    <property type="match status" value="1"/>
</dbReference>
<dbReference type="GO" id="GO:0005524">
    <property type="term" value="F:ATP binding"/>
    <property type="evidence" value="ECO:0007669"/>
    <property type="project" value="UniProtKB-KW"/>
</dbReference>
<dbReference type="InterPro" id="IPR011009">
    <property type="entry name" value="Kinase-like_dom_sf"/>
</dbReference>
<dbReference type="PROSITE" id="PS51285">
    <property type="entry name" value="AGC_KINASE_CTER"/>
    <property type="match status" value="1"/>
</dbReference>
<evidence type="ECO:0000256" key="5">
    <source>
        <dbReference type="ARBA" id="ARBA00022840"/>
    </source>
</evidence>
<dbReference type="SUPFAM" id="SSF56112">
    <property type="entry name" value="Protein kinase-like (PK-like)"/>
    <property type="match status" value="1"/>
</dbReference>
<dbReference type="InterPro" id="IPR045270">
    <property type="entry name" value="STKc_AGC"/>
</dbReference>
<keyword evidence="4 8" id="KW-0418">Kinase</keyword>
<dbReference type="EMBL" id="CCKQ01001662">
    <property type="protein sequence ID" value="CDW72781.1"/>
    <property type="molecule type" value="Genomic_DNA"/>
</dbReference>
<keyword evidence="3" id="KW-0547">Nucleotide-binding</keyword>
<dbReference type="InParanoid" id="A0A077ZWG0"/>
<dbReference type="InterPro" id="IPR000961">
    <property type="entry name" value="AGC-kinase_C"/>
</dbReference>
<evidence type="ECO:0000256" key="4">
    <source>
        <dbReference type="ARBA" id="ARBA00022777"/>
    </source>
</evidence>